<comment type="caution">
    <text evidence="5">The sequence shown here is derived from an EMBL/GenBank/DDBJ whole genome shotgun (WGS) entry which is preliminary data.</text>
</comment>
<proteinExistence type="predicted"/>
<keyword evidence="2" id="KW-0238">DNA-binding</keyword>
<organism evidence="5 6">
    <name type="scientific">Microtetraspora glauca</name>
    <dbReference type="NCBI Taxonomy" id="1996"/>
    <lineage>
        <taxon>Bacteria</taxon>
        <taxon>Bacillati</taxon>
        <taxon>Actinomycetota</taxon>
        <taxon>Actinomycetes</taxon>
        <taxon>Streptosporangiales</taxon>
        <taxon>Streptosporangiaceae</taxon>
        <taxon>Microtetraspora</taxon>
    </lineage>
</organism>
<evidence type="ECO:0000256" key="2">
    <source>
        <dbReference type="ARBA" id="ARBA00023125"/>
    </source>
</evidence>
<dbReference type="EMBL" id="JBFALK010000013">
    <property type="protein sequence ID" value="MEV0971724.1"/>
    <property type="molecule type" value="Genomic_DNA"/>
</dbReference>
<dbReference type="PANTHER" id="PTHR44846:SF17">
    <property type="entry name" value="GNTR-FAMILY TRANSCRIPTIONAL REGULATOR"/>
    <property type="match status" value="1"/>
</dbReference>
<dbReference type="SMART" id="SM00345">
    <property type="entry name" value="HTH_GNTR"/>
    <property type="match status" value="2"/>
</dbReference>
<keyword evidence="3" id="KW-0804">Transcription</keyword>
<dbReference type="RefSeq" id="WP_358136205.1">
    <property type="nucleotide sequence ID" value="NZ_JBFALK010000013.1"/>
</dbReference>
<dbReference type="InterPro" id="IPR036388">
    <property type="entry name" value="WH-like_DNA-bd_sf"/>
</dbReference>
<dbReference type="PROSITE" id="PS50949">
    <property type="entry name" value="HTH_GNTR"/>
    <property type="match status" value="2"/>
</dbReference>
<evidence type="ECO:0000256" key="1">
    <source>
        <dbReference type="ARBA" id="ARBA00023015"/>
    </source>
</evidence>
<dbReference type="PANTHER" id="PTHR44846">
    <property type="entry name" value="MANNOSYL-D-GLYCERATE TRANSPORT/METABOLISM SYSTEM REPRESSOR MNGR-RELATED"/>
    <property type="match status" value="1"/>
</dbReference>
<dbReference type="InterPro" id="IPR036390">
    <property type="entry name" value="WH_DNA-bd_sf"/>
</dbReference>
<dbReference type="Pfam" id="PF00392">
    <property type="entry name" value="GntR"/>
    <property type="match status" value="2"/>
</dbReference>
<dbReference type="InterPro" id="IPR000524">
    <property type="entry name" value="Tscrpt_reg_HTH_GntR"/>
</dbReference>
<evidence type="ECO:0000313" key="5">
    <source>
        <dbReference type="EMBL" id="MEV0971724.1"/>
    </source>
</evidence>
<dbReference type="Proteomes" id="UP001551675">
    <property type="component" value="Unassembled WGS sequence"/>
</dbReference>
<reference evidence="5 6" key="1">
    <citation type="submission" date="2024-06" db="EMBL/GenBank/DDBJ databases">
        <title>The Natural Products Discovery Center: Release of the First 8490 Sequenced Strains for Exploring Actinobacteria Biosynthetic Diversity.</title>
        <authorList>
            <person name="Kalkreuter E."/>
            <person name="Kautsar S.A."/>
            <person name="Yang D."/>
            <person name="Bader C.D."/>
            <person name="Teijaro C.N."/>
            <person name="Fluegel L."/>
            <person name="Davis C.M."/>
            <person name="Simpson J.R."/>
            <person name="Lauterbach L."/>
            <person name="Steele A.D."/>
            <person name="Gui C."/>
            <person name="Meng S."/>
            <person name="Li G."/>
            <person name="Viehrig K."/>
            <person name="Ye F."/>
            <person name="Su P."/>
            <person name="Kiefer A.F."/>
            <person name="Nichols A."/>
            <person name="Cepeda A.J."/>
            <person name="Yan W."/>
            <person name="Fan B."/>
            <person name="Jiang Y."/>
            <person name="Adhikari A."/>
            <person name="Zheng C.-J."/>
            <person name="Schuster L."/>
            <person name="Cowan T.M."/>
            <person name="Smanski M.J."/>
            <person name="Chevrette M.G."/>
            <person name="De Carvalho L.P.S."/>
            <person name="Shen B."/>
        </authorList>
    </citation>
    <scope>NUCLEOTIDE SEQUENCE [LARGE SCALE GENOMIC DNA]</scope>
    <source>
        <strain evidence="5 6">NPDC050100</strain>
    </source>
</reference>
<dbReference type="PRINTS" id="PR00035">
    <property type="entry name" value="HTHGNTR"/>
</dbReference>
<keyword evidence="6" id="KW-1185">Reference proteome</keyword>
<feature type="domain" description="HTH gntR-type" evidence="4">
    <location>
        <begin position="89"/>
        <end position="157"/>
    </location>
</feature>
<dbReference type="Gene3D" id="1.10.10.10">
    <property type="entry name" value="Winged helix-like DNA-binding domain superfamily/Winged helix DNA-binding domain"/>
    <property type="match status" value="2"/>
</dbReference>
<sequence>MRTPDRPAKPLTGWRVYAQIAERLRHRITSGEYAPGSTLPSEAVLSAEFYVARNTVRRALTALEEGGLILTVPSKGRIVRPAAQEAEVSYRYQEIAKSLRGRIERGELGPGDALPSEAELRWLFSAARSTVRQAFAELESEGLIVSRHGKGRFVRSSQ</sequence>
<evidence type="ECO:0000256" key="3">
    <source>
        <dbReference type="ARBA" id="ARBA00023163"/>
    </source>
</evidence>
<protein>
    <submittedName>
        <fullName evidence="5">GntR family transcriptional regulator</fullName>
    </submittedName>
</protein>
<gene>
    <name evidence="5" type="ORF">AB0I59_24195</name>
</gene>
<dbReference type="SUPFAM" id="SSF46785">
    <property type="entry name" value="Winged helix' DNA-binding domain"/>
    <property type="match status" value="2"/>
</dbReference>
<name>A0ABV3GJC5_MICGL</name>
<dbReference type="CDD" id="cd07377">
    <property type="entry name" value="WHTH_GntR"/>
    <property type="match status" value="2"/>
</dbReference>
<keyword evidence="1" id="KW-0805">Transcription regulation</keyword>
<evidence type="ECO:0000313" key="6">
    <source>
        <dbReference type="Proteomes" id="UP001551675"/>
    </source>
</evidence>
<evidence type="ECO:0000259" key="4">
    <source>
        <dbReference type="PROSITE" id="PS50949"/>
    </source>
</evidence>
<dbReference type="InterPro" id="IPR050679">
    <property type="entry name" value="Bact_HTH_transcr_reg"/>
</dbReference>
<feature type="domain" description="HTH gntR-type" evidence="4">
    <location>
        <begin position="14"/>
        <end position="82"/>
    </location>
</feature>
<accession>A0ABV3GJC5</accession>